<proteinExistence type="predicted"/>
<evidence type="ECO:0000313" key="2">
    <source>
        <dbReference type="EMBL" id="MCE5167669.1"/>
    </source>
</evidence>
<feature type="compositionally biased region" description="Polar residues" evidence="1">
    <location>
        <begin position="99"/>
        <end position="141"/>
    </location>
</feature>
<feature type="non-terminal residue" evidence="2">
    <location>
        <position position="1"/>
    </location>
</feature>
<evidence type="ECO:0000256" key="1">
    <source>
        <dbReference type="SAM" id="MobiDB-lite"/>
    </source>
</evidence>
<accession>A0ABS8Y995</accession>
<sequence length="167" mass="18481">VLDLATKKIHVSRDVVFHESVFPFVVTAVGSTFESVSRLFSQGPSVTSPRVITHSCPINDNDHFSKHCIPTVIANEFPSEQHCTPIVVTDDFIPRHPLPSTSETNQHLLQPNTSENNTQNLPVSPNIHSDSLPANHSTSQTTPPPQLIPPARRSSRHHNVPGYLQDY</sequence>
<name>A0ABS8Y995_DATST</name>
<feature type="non-terminal residue" evidence="2">
    <location>
        <position position="167"/>
    </location>
</feature>
<feature type="region of interest" description="Disordered" evidence="1">
    <location>
        <begin position="94"/>
        <end position="167"/>
    </location>
</feature>
<gene>
    <name evidence="2" type="ORF">HAX54_015792</name>
</gene>
<dbReference type="EMBL" id="JACEIK010200962">
    <property type="protein sequence ID" value="MCE5167669.1"/>
    <property type="molecule type" value="Genomic_DNA"/>
</dbReference>
<organism evidence="2 3">
    <name type="scientific">Datura stramonium</name>
    <name type="common">Jimsonweed</name>
    <name type="synonym">Common thornapple</name>
    <dbReference type="NCBI Taxonomy" id="4076"/>
    <lineage>
        <taxon>Eukaryota</taxon>
        <taxon>Viridiplantae</taxon>
        <taxon>Streptophyta</taxon>
        <taxon>Embryophyta</taxon>
        <taxon>Tracheophyta</taxon>
        <taxon>Spermatophyta</taxon>
        <taxon>Magnoliopsida</taxon>
        <taxon>eudicotyledons</taxon>
        <taxon>Gunneridae</taxon>
        <taxon>Pentapetalae</taxon>
        <taxon>asterids</taxon>
        <taxon>lamiids</taxon>
        <taxon>Solanales</taxon>
        <taxon>Solanaceae</taxon>
        <taxon>Solanoideae</taxon>
        <taxon>Datureae</taxon>
        <taxon>Datura</taxon>
    </lineage>
</organism>
<dbReference type="Proteomes" id="UP000823775">
    <property type="component" value="Unassembled WGS sequence"/>
</dbReference>
<keyword evidence="3" id="KW-1185">Reference proteome</keyword>
<comment type="caution">
    <text evidence="2">The sequence shown here is derived from an EMBL/GenBank/DDBJ whole genome shotgun (WGS) entry which is preliminary data.</text>
</comment>
<reference evidence="2 3" key="1">
    <citation type="journal article" date="2021" name="BMC Genomics">
        <title>Datura genome reveals duplications of psychoactive alkaloid biosynthetic genes and high mutation rate following tissue culture.</title>
        <authorList>
            <person name="Rajewski A."/>
            <person name="Carter-House D."/>
            <person name="Stajich J."/>
            <person name="Litt A."/>
        </authorList>
    </citation>
    <scope>NUCLEOTIDE SEQUENCE [LARGE SCALE GENOMIC DNA]</scope>
    <source>
        <strain evidence="2">AR-01</strain>
    </source>
</reference>
<protein>
    <submittedName>
        <fullName evidence="2">Uncharacterized protein</fullName>
    </submittedName>
</protein>
<evidence type="ECO:0000313" key="3">
    <source>
        <dbReference type="Proteomes" id="UP000823775"/>
    </source>
</evidence>